<evidence type="ECO:0008006" key="4">
    <source>
        <dbReference type="Google" id="ProtNLM"/>
    </source>
</evidence>
<keyword evidence="1" id="KW-0472">Membrane</keyword>
<evidence type="ECO:0000313" key="2">
    <source>
        <dbReference type="EMBL" id="MBB4084304.1"/>
    </source>
</evidence>
<reference evidence="2 3" key="1">
    <citation type="submission" date="2020-08" db="EMBL/GenBank/DDBJ databases">
        <title>Genomic Encyclopedia of Type Strains, Phase IV (KMG-IV): sequencing the most valuable type-strain genomes for metagenomic binning, comparative biology and taxonomic classification.</title>
        <authorList>
            <person name="Goeker M."/>
        </authorList>
    </citation>
    <scope>NUCLEOTIDE SEQUENCE [LARGE SCALE GENOMIC DNA]</scope>
    <source>
        <strain evidence="2 3">DSM 23960</strain>
    </source>
</reference>
<keyword evidence="1" id="KW-0812">Transmembrane</keyword>
<dbReference type="Proteomes" id="UP000529946">
    <property type="component" value="Unassembled WGS sequence"/>
</dbReference>
<organism evidence="2 3">
    <name type="scientific">Brevundimonas lenta</name>
    <dbReference type="NCBI Taxonomy" id="424796"/>
    <lineage>
        <taxon>Bacteria</taxon>
        <taxon>Pseudomonadati</taxon>
        <taxon>Pseudomonadota</taxon>
        <taxon>Alphaproteobacteria</taxon>
        <taxon>Caulobacterales</taxon>
        <taxon>Caulobacteraceae</taxon>
        <taxon>Brevundimonas</taxon>
    </lineage>
</organism>
<evidence type="ECO:0000313" key="3">
    <source>
        <dbReference type="Proteomes" id="UP000529946"/>
    </source>
</evidence>
<protein>
    <recommendedName>
        <fullName evidence="4">PH domain-containing protein</fullName>
    </recommendedName>
</protein>
<comment type="caution">
    <text evidence="2">The sequence shown here is derived from an EMBL/GenBank/DDBJ whole genome shotgun (WGS) entry which is preliminary data.</text>
</comment>
<dbReference type="PROSITE" id="PS51257">
    <property type="entry name" value="PROKAR_LIPOPROTEIN"/>
    <property type="match status" value="1"/>
</dbReference>
<evidence type="ECO:0000256" key="1">
    <source>
        <dbReference type="SAM" id="Phobius"/>
    </source>
</evidence>
<gene>
    <name evidence="2" type="ORF">GGR12_003192</name>
</gene>
<sequence>MSVVRLRSTETSVPLLLLALAFVIVLACELADGGGMFRRYGDLGVALGWACVAMFGFASVLGGLELWRPTTLVISDAGIALHGQWSRPLLPWKDISDFVVLRQGAVTHLGCRLTEAGRPKHPGGWHKLLSFGKYDRWLMTRAGQDLTDVLELLAQRHRASLSVAR</sequence>
<accession>A0A7W6NR41</accession>
<dbReference type="EMBL" id="JACIDM010000003">
    <property type="protein sequence ID" value="MBB4084304.1"/>
    <property type="molecule type" value="Genomic_DNA"/>
</dbReference>
<dbReference type="RefSeq" id="WP_183205616.1">
    <property type="nucleotide sequence ID" value="NZ_BAAAER010000003.1"/>
</dbReference>
<dbReference type="AlphaFoldDB" id="A0A7W6NR41"/>
<keyword evidence="1" id="KW-1133">Transmembrane helix</keyword>
<proteinExistence type="predicted"/>
<name>A0A7W6NR41_9CAUL</name>
<keyword evidence="3" id="KW-1185">Reference proteome</keyword>
<feature type="transmembrane region" description="Helical" evidence="1">
    <location>
        <begin position="47"/>
        <end position="67"/>
    </location>
</feature>